<dbReference type="Gene3D" id="4.10.280.10">
    <property type="entry name" value="Helix-loop-helix DNA-binding domain"/>
    <property type="match status" value="1"/>
</dbReference>
<dbReference type="EMBL" id="CAXLJL010000378">
    <property type="protein sequence ID" value="CAL5137244.1"/>
    <property type="molecule type" value="Genomic_DNA"/>
</dbReference>
<evidence type="ECO:0000256" key="4">
    <source>
        <dbReference type="ARBA" id="ARBA00023125"/>
    </source>
</evidence>
<dbReference type="InterPro" id="IPR001067">
    <property type="entry name" value="Nuc_translocat"/>
</dbReference>
<dbReference type="PANTHER" id="PTHR23042">
    <property type="entry name" value="CIRCADIAN PROTEIN CLOCK/ARNT/BMAL/PAS"/>
    <property type="match status" value="1"/>
</dbReference>
<proteinExistence type="predicted"/>
<dbReference type="InterPro" id="IPR036638">
    <property type="entry name" value="HLH_DNA-bd_sf"/>
</dbReference>
<gene>
    <name evidence="10" type="ORF">CDAUBV1_LOCUS11498</name>
</gene>
<dbReference type="Pfam" id="PF14598">
    <property type="entry name" value="PAS_11"/>
    <property type="match status" value="1"/>
</dbReference>
<dbReference type="GO" id="GO:0003700">
    <property type="term" value="F:DNA-binding transcription factor activity"/>
    <property type="evidence" value="ECO:0007669"/>
    <property type="project" value="InterPro"/>
</dbReference>
<keyword evidence="2" id="KW-0677">Repeat</keyword>
<organism evidence="10 11">
    <name type="scientific">Calicophoron daubneyi</name>
    <name type="common">Rumen fluke</name>
    <name type="synonym">Paramphistomum daubneyi</name>
    <dbReference type="NCBI Taxonomy" id="300641"/>
    <lineage>
        <taxon>Eukaryota</taxon>
        <taxon>Metazoa</taxon>
        <taxon>Spiralia</taxon>
        <taxon>Lophotrochozoa</taxon>
        <taxon>Platyhelminthes</taxon>
        <taxon>Trematoda</taxon>
        <taxon>Digenea</taxon>
        <taxon>Plagiorchiida</taxon>
        <taxon>Pronocephalata</taxon>
        <taxon>Paramphistomoidea</taxon>
        <taxon>Paramphistomidae</taxon>
        <taxon>Calicophoron</taxon>
    </lineage>
</organism>
<feature type="region of interest" description="Disordered" evidence="7">
    <location>
        <begin position="191"/>
        <end position="272"/>
    </location>
</feature>
<name>A0AAV2TJU1_CALDB</name>
<dbReference type="PRINTS" id="PR00785">
    <property type="entry name" value="NCTRNSLOCATR"/>
</dbReference>
<feature type="compositionally biased region" description="Low complexity" evidence="7">
    <location>
        <begin position="901"/>
        <end position="919"/>
    </location>
</feature>
<evidence type="ECO:0000256" key="6">
    <source>
        <dbReference type="ARBA" id="ARBA00023242"/>
    </source>
</evidence>
<evidence type="ECO:0000256" key="5">
    <source>
        <dbReference type="ARBA" id="ARBA00023163"/>
    </source>
</evidence>
<evidence type="ECO:0000259" key="9">
    <source>
        <dbReference type="PROSITE" id="PS50888"/>
    </source>
</evidence>
<evidence type="ECO:0000256" key="2">
    <source>
        <dbReference type="ARBA" id="ARBA00022737"/>
    </source>
</evidence>
<accession>A0AAV2TJU1</accession>
<feature type="region of interest" description="Disordered" evidence="7">
    <location>
        <begin position="898"/>
        <end position="924"/>
    </location>
</feature>
<feature type="compositionally biased region" description="Polar residues" evidence="7">
    <location>
        <begin position="206"/>
        <end position="216"/>
    </location>
</feature>
<keyword evidence="3" id="KW-0805">Transcription regulation</keyword>
<dbReference type="InterPro" id="IPR035965">
    <property type="entry name" value="PAS-like_dom_sf"/>
</dbReference>
<dbReference type="InterPro" id="IPR011598">
    <property type="entry name" value="bHLH_dom"/>
</dbReference>
<dbReference type="GO" id="GO:0005737">
    <property type="term" value="C:cytoplasm"/>
    <property type="evidence" value="ECO:0007669"/>
    <property type="project" value="InterPro"/>
</dbReference>
<evidence type="ECO:0000259" key="8">
    <source>
        <dbReference type="PROSITE" id="PS50112"/>
    </source>
</evidence>
<dbReference type="Proteomes" id="UP001497525">
    <property type="component" value="Unassembled WGS sequence"/>
</dbReference>
<feature type="compositionally biased region" description="Basic and acidic residues" evidence="7">
    <location>
        <begin position="10"/>
        <end position="23"/>
    </location>
</feature>
<evidence type="ECO:0000313" key="11">
    <source>
        <dbReference type="Proteomes" id="UP001497525"/>
    </source>
</evidence>
<dbReference type="SMART" id="SM00091">
    <property type="entry name" value="PAS"/>
    <property type="match status" value="2"/>
</dbReference>
<dbReference type="GO" id="GO:0003677">
    <property type="term" value="F:DNA binding"/>
    <property type="evidence" value="ECO:0007669"/>
    <property type="project" value="UniProtKB-KW"/>
</dbReference>
<dbReference type="InterPro" id="IPR000014">
    <property type="entry name" value="PAS"/>
</dbReference>
<dbReference type="CDD" id="cd18947">
    <property type="entry name" value="bHLH-PAS_ARNT"/>
    <property type="match status" value="1"/>
</dbReference>
<dbReference type="AlphaFoldDB" id="A0AAV2TJU1"/>
<feature type="region of interest" description="Disordered" evidence="7">
    <location>
        <begin position="613"/>
        <end position="716"/>
    </location>
</feature>
<feature type="compositionally biased region" description="Low complexity" evidence="7">
    <location>
        <begin position="217"/>
        <end position="238"/>
    </location>
</feature>
<evidence type="ECO:0000256" key="1">
    <source>
        <dbReference type="ARBA" id="ARBA00004123"/>
    </source>
</evidence>
<feature type="compositionally biased region" description="Basic and acidic residues" evidence="7">
    <location>
        <begin position="33"/>
        <end position="52"/>
    </location>
</feature>
<comment type="caution">
    <text evidence="10">The sequence shown here is derived from an EMBL/GenBank/DDBJ whole genome shotgun (WGS) entry which is preliminary data.</text>
</comment>
<feature type="region of interest" description="Disordered" evidence="7">
    <location>
        <begin position="1"/>
        <end position="52"/>
    </location>
</feature>
<dbReference type="PROSITE" id="PS50112">
    <property type="entry name" value="PAS"/>
    <property type="match status" value="2"/>
</dbReference>
<feature type="domain" description="PAS" evidence="8">
    <location>
        <begin position="454"/>
        <end position="506"/>
    </location>
</feature>
<feature type="compositionally biased region" description="Polar residues" evidence="7">
    <location>
        <begin position="239"/>
        <end position="258"/>
    </location>
</feature>
<feature type="domain" description="PAS" evidence="8">
    <location>
        <begin position="119"/>
        <end position="183"/>
    </location>
</feature>
<evidence type="ECO:0000256" key="7">
    <source>
        <dbReference type="SAM" id="MobiDB-lite"/>
    </source>
</evidence>
<dbReference type="Pfam" id="PF00010">
    <property type="entry name" value="HLH"/>
    <property type="match status" value="1"/>
</dbReference>
<evidence type="ECO:0000256" key="3">
    <source>
        <dbReference type="ARBA" id="ARBA00023015"/>
    </source>
</evidence>
<evidence type="ECO:0000313" key="10">
    <source>
        <dbReference type="EMBL" id="CAL5137244.1"/>
    </source>
</evidence>
<protein>
    <recommendedName>
        <fullName evidence="12">Aryl hydrocarbon receptor nuclear translocator</fullName>
    </recommendedName>
</protein>
<feature type="compositionally biased region" description="Polar residues" evidence="7">
    <location>
        <begin position="650"/>
        <end position="691"/>
    </location>
</feature>
<dbReference type="GO" id="GO:0005634">
    <property type="term" value="C:nucleus"/>
    <property type="evidence" value="ECO:0007669"/>
    <property type="project" value="UniProtKB-SubCell"/>
</dbReference>
<reference evidence="10" key="1">
    <citation type="submission" date="2024-06" db="EMBL/GenBank/DDBJ databases">
        <authorList>
            <person name="Liu X."/>
            <person name="Lenzi L."/>
            <person name="Haldenby T S."/>
            <person name="Uol C."/>
        </authorList>
    </citation>
    <scope>NUCLEOTIDE SEQUENCE</scope>
</reference>
<dbReference type="FunFam" id="4.10.280.10:FF:000011">
    <property type="entry name" value="Aryl hydrocarbon receptor nuclear translocator 2"/>
    <property type="match status" value="1"/>
</dbReference>
<evidence type="ECO:0008006" key="12">
    <source>
        <dbReference type="Google" id="ProtNLM"/>
    </source>
</evidence>
<dbReference type="InterPro" id="IPR050933">
    <property type="entry name" value="Circadian_TF"/>
</dbReference>
<sequence>MVENLASSDFSRDSDVGSDRDNLELSGSQFSLSKRDGSGDQQDKERYARESHCEIERRRRNKMTAYINELCEMVPTCSSLARKPDKLTILRMAVSHMKSIRGTGNTGTDGSYKPSFLSDQELKHLVLEAADGFLFVCQCDTGRIIYVSDSVTAVLNQTQSEWYQHTLYELCHPDDAEKICEQLTGTTLPSQGASVIGLTDRPSICQPGNSSSSTPCKSSGLSESKLPSSHNSLSPSASIEFSTTRSSQQQAQHNSPGNFNGPVSPPAGPTRILDLKTGTVKKEGHQSHMRAGMGARRGFICRMRMGSAIPPTSSQLEMGSMHSSAVTARACFRHRQAFAPPSSAGQPSYALIHVTGFVKPITSVHSSSKSDMQVMNGQTGSQPYPLFDGLISEDGEFVIPGQDGSTTNLSDMDKPVDQQVPHCLVALGRLQVANRPDASDLSPRRSQEFVTRHSVDARVTFCDQRVQSVLGVSTDEVLGKLFLDLMPSAKDKSNFQEVFDRAWKFKGEVFSLVVHMRGNSLGDPVSVRCTLFSFANPYSEEVEYVVCTTTSMKSLQTSAAAVAACGMMVNHGSGSTVEPPTCFPHHHSLDYDSESLSAHPSFEFPFRHQLMNPTSALPHSTPYENESTRPSNDLSCSTYWRPTTVDESESFNPSFHSQPQNSLRLPSNHQNMSFAANQLSSPSAHSLPGTQGSSGGGSVKASQQPQETDACHVPNSGAREYMNSASCLDSDYPLAGASIQQSAYPTGQIESRTLRVGFSGEQSTVCQSQFYGSLFKHPSEPDASCHSSMSLLPDNDLVRAPDSGLTRPSAICYLPCAASAGEPGTDISSLSSSPVFRYPSANRGSSSQDVYQTNSEAASVTDARIPSANYSRSPVMDNRDPSMFHGWYPSDLTPCPPPATSVNMSSSASSESYRQSSTSVDSDPNELASLSLQYASHIPGNSQQPLPVIPTPTSMSADSNIQPNSVQVPNSTYFDYFHCDAVYPSPAEDYRRLTSVNATPSDA</sequence>
<keyword evidence="6" id="KW-0539">Nucleus</keyword>
<dbReference type="CDD" id="cd00130">
    <property type="entry name" value="PAS"/>
    <property type="match status" value="2"/>
</dbReference>
<feature type="domain" description="BHLH" evidence="9">
    <location>
        <begin position="47"/>
        <end position="100"/>
    </location>
</feature>
<dbReference type="GO" id="GO:0005667">
    <property type="term" value="C:transcription regulator complex"/>
    <property type="evidence" value="ECO:0007669"/>
    <property type="project" value="InterPro"/>
</dbReference>
<feature type="compositionally biased region" description="Polar residues" evidence="7">
    <location>
        <begin position="613"/>
        <end position="641"/>
    </location>
</feature>
<comment type="subcellular location">
    <subcellularLocation>
        <location evidence="1">Nucleus</location>
    </subcellularLocation>
</comment>
<dbReference type="SUPFAM" id="SSF47459">
    <property type="entry name" value="HLH, helix-loop-helix DNA-binding domain"/>
    <property type="match status" value="1"/>
</dbReference>
<keyword evidence="5" id="KW-0804">Transcription</keyword>
<dbReference type="SUPFAM" id="SSF55785">
    <property type="entry name" value="PYP-like sensor domain (PAS domain)"/>
    <property type="match status" value="2"/>
</dbReference>
<dbReference type="Gene3D" id="3.30.450.20">
    <property type="entry name" value="PAS domain"/>
    <property type="match status" value="2"/>
</dbReference>
<dbReference type="GO" id="GO:0046983">
    <property type="term" value="F:protein dimerization activity"/>
    <property type="evidence" value="ECO:0007669"/>
    <property type="project" value="InterPro"/>
</dbReference>
<keyword evidence="4" id="KW-0238">DNA-binding</keyword>
<dbReference type="PROSITE" id="PS50888">
    <property type="entry name" value="BHLH"/>
    <property type="match status" value="1"/>
</dbReference>
<dbReference type="SMART" id="SM00353">
    <property type="entry name" value="HLH"/>
    <property type="match status" value="1"/>
</dbReference>